<dbReference type="Pfam" id="PF03007">
    <property type="entry name" value="WS_DGAT_cat"/>
    <property type="match status" value="1"/>
</dbReference>
<dbReference type="InterPro" id="IPR004255">
    <property type="entry name" value="O-acyltransferase_WSD1_N"/>
</dbReference>
<evidence type="ECO:0000313" key="4">
    <source>
        <dbReference type="Proteomes" id="UP000467164"/>
    </source>
</evidence>
<evidence type="ECO:0000259" key="2">
    <source>
        <dbReference type="Pfam" id="PF06974"/>
    </source>
</evidence>
<gene>
    <name evidence="3" type="ORF">MSHO_38430</name>
</gene>
<keyword evidence="3" id="KW-0808">Transferase</keyword>
<dbReference type="InterPro" id="IPR009721">
    <property type="entry name" value="O-acyltransferase_WSD1_C"/>
</dbReference>
<evidence type="ECO:0000313" key="3">
    <source>
        <dbReference type="EMBL" id="BBX58498.1"/>
    </source>
</evidence>
<feature type="domain" description="O-acyltransferase WSD1 C-terminal" evidence="2">
    <location>
        <begin position="264"/>
        <end position="409"/>
    </location>
</feature>
<dbReference type="UniPathway" id="UPA00282"/>
<dbReference type="AlphaFoldDB" id="A0A7I7LFC1"/>
<dbReference type="Proteomes" id="UP000467164">
    <property type="component" value="Chromosome"/>
</dbReference>
<name>A0A7I7LFC1_9MYCO</name>
<organism evidence="3 4">
    <name type="scientific">Mycobacterium shottsii</name>
    <dbReference type="NCBI Taxonomy" id="133549"/>
    <lineage>
        <taxon>Bacteria</taxon>
        <taxon>Bacillati</taxon>
        <taxon>Actinomycetota</taxon>
        <taxon>Actinomycetes</taxon>
        <taxon>Mycobacteriales</taxon>
        <taxon>Mycobacteriaceae</taxon>
        <taxon>Mycobacterium</taxon>
        <taxon>Mycobacterium ulcerans group</taxon>
    </lineage>
</organism>
<keyword evidence="3" id="KW-0012">Acyltransferase</keyword>
<dbReference type="KEGG" id="msho:MSHO_38430"/>
<dbReference type="EMBL" id="AP022572">
    <property type="protein sequence ID" value="BBX58498.1"/>
    <property type="molecule type" value="Genomic_DNA"/>
</dbReference>
<protein>
    <submittedName>
        <fullName evidence="3">Diacylglycerol O-acyltransferase</fullName>
    </submittedName>
</protein>
<dbReference type="GO" id="GO:0019432">
    <property type="term" value="P:triglyceride biosynthetic process"/>
    <property type="evidence" value="ECO:0007669"/>
    <property type="project" value="UniProtKB-UniPathway"/>
</dbReference>
<reference evidence="3 4" key="1">
    <citation type="journal article" date="2019" name="Emerg. Microbes Infect.">
        <title>Comprehensive subspecies identification of 175 nontuberculous mycobacteria species based on 7547 genomic profiles.</title>
        <authorList>
            <person name="Matsumoto Y."/>
            <person name="Kinjo T."/>
            <person name="Motooka D."/>
            <person name="Nabeya D."/>
            <person name="Jung N."/>
            <person name="Uechi K."/>
            <person name="Horii T."/>
            <person name="Iida T."/>
            <person name="Fujita J."/>
            <person name="Nakamura S."/>
        </authorList>
    </citation>
    <scope>NUCLEOTIDE SEQUENCE [LARGE SCALE GENOMIC DNA]</scope>
    <source>
        <strain evidence="3 4">JCM 12657</strain>
    </source>
</reference>
<evidence type="ECO:0000259" key="1">
    <source>
        <dbReference type="Pfam" id="PF03007"/>
    </source>
</evidence>
<proteinExistence type="predicted"/>
<keyword evidence="4" id="KW-1185">Reference proteome</keyword>
<sequence length="443" mass="46637">MTKPLNVGQPIWVEIDDFDPSSQIHSATVRAPGTRRELADLIADLSAERPDCRSGLWEAWSIDGLEGDRWALAVRMSPVLNDGVGGAASLWPRLLSAGPDADPAMRVSAEPSLGSAPSVVGLVTDVVTEVLENHLIGMRLITAAVSGVLQSVHGRLLEGRTPTRTDSQLPSISGPVPNTVLNAPLTRRRSVAFDTILLADVKAVSEAFGGSVINVVLAACTMSLRTWLQRHAKVPDHPLLMRMPFSLPAKAHSGIGKVLAAGRLRIPVHLDDPVQILANLHTATERLSAVRGKGGGRRVAAIDLELVASLIPPPAAHAGMGLYTYSGLRRRLTPICHGSVSYIPLDPALTYCAGGKVVGVHTVGPLAEGSGLNIALTSRGKQLDVSVCACPDNVPDVAEIAAGISHAVELLVAAAQESPRGQGRSVVTEMTAHLASHKRDQTH</sequence>
<dbReference type="Pfam" id="PF06974">
    <property type="entry name" value="WS_DGAT_C"/>
    <property type="match status" value="1"/>
</dbReference>
<feature type="domain" description="O-acyltransferase WSD1-like N-terminal" evidence="1">
    <location>
        <begin position="2"/>
        <end position="215"/>
    </location>
</feature>
<dbReference type="GO" id="GO:0004144">
    <property type="term" value="F:diacylglycerol O-acyltransferase activity"/>
    <property type="evidence" value="ECO:0007669"/>
    <property type="project" value="InterPro"/>
</dbReference>
<accession>A0A7I7LFC1</accession>